<comment type="caution">
    <text evidence="10">The sequence shown here is derived from an EMBL/GenBank/DDBJ whole genome shotgun (WGS) entry which is preliminary data.</text>
</comment>
<dbReference type="EMBL" id="JBJQOH010000004">
    <property type="protein sequence ID" value="KAL3686719.1"/>
    <property type="molecule type" value="Genomic_DNA"/>
</dbReference>
<organism evidence="10 11">
    <name type="scientific">Riccia sorocarpa</name>
    <dbReference type="NCBI Taxonomy" id="122646"/>
    <lineage>
        <taxon>Eukaryota</taxon>
        <taxon>Viridiplantae</taxon>
        <taxon>Streptophyta</taxon>
        <taxon>Embryophyta</taxon>
        <taxon>Marchantiophyta</taxon>
        <taxon>Marchantiopsida</taxon>
        <taxon>Marchantiidae</taxon>
        <taxon>Marchantiales</taxon>
        <taxon>Ricciaceae</taxon>
        <taxon>Riccia</taxon>
    </lineage>
</organism>
<comment type="subcellular location">
    <subcellularLocation>
        <location evidence="1">Nucleus</location>
    </subcellularLocation>
</comment>
<feature type="region of interest" description="Disordered" evidence="8">
    <location>
        <begin position="1583"/>
        <end position="1628"/>
    </location>
</feature>
<keyword evidence="2" id="KW-0132">Cell division</keyword>
<dbReference type="InterPro" id="IPR016024">
    <property type="entry name" value="ARM-type_fold"/>
</dbReference>
<evidence type="ECO:0000259" key="9">
    <source>
        <dbReference type="Pfam" id="PF12717"/>
    </source>
</evidence>
<feature type="region of interest" description="Disordered" evidence="8">
    <location>
        <begin position="130"/>
        <end position="185"/>
    </location>
</feature>
<feature type="compositionally biased region" description="Basic and acidic residues" evidence="8">
    <location>
        <begin position="1425"/>
        <end position="1440"/>
    </location>
</feature>
<evidence type="ECO:0000256" key="6">
    <source>
        <dbReference type="ARBA" id="ARBA00023306"/>
    </source>
</evidence>
<gene>
    <name evidence="10" type="ORF">R1sor_013028</name>
</gene>
<evidence type="ECO:0000256" key="5">
    <source>
        <dbReference type="ARBA" id="ARBA00023242"/>
    </source>
</evidence>
<keyword evidence="7" id="KW-0175">Coiled coil</keyword>
<evidence type="ECO:0000256" key="1">
    <source>
        <dbReference type="ARBA" id="ARBA00004123"/>
    </source>
</evidence>
<feature type="compositionally biased region" description="Polar residues" evidence="8">
    <location>
        <begin position="172"/>
        <end position="181"/>
    </location>
</feature>
<keyword evidence="3" id="KW-0498">Mitosis</keyword>
<evidence type="ECO:0000256" key="7">
    <source>
        <dbReference type="SAM" id="Coils"/>
    </source>
</evidence>
<feature type="compositionally biased region" description="Polar residues" evidence="8">
    <location>
        <begin position="1590"/>
        <end position="1615"/>
    </location>
</feature>
<evidence type="ECO:0000313" key="10">
    <source>
        <dbReference type="EMBL" id="KAL3686719.1"/>
    </source>
</evidence>
<keyword evidence="6" id="KW-0131">Cell cycle</keyword>
<sequence length="1643" mass="179110">MEAGKRLSTLLQTAAAEFELSGSTVTENEVQGCCLSAETLSDLHDFFQASASSSSELDGLWEDLAERQVPLGSVAEILSGTMLKGGRAGIKAMEVYLSLLTTPDCPVVSLYNQMAFDILARCLRNCCKPGSGSGTAESNPQEGDRRKAGQRKGKRARGRGRVNEGGDDNELDQSQNNSESQPAEKLTVQEVSSLLLQLQKTLEVLHLRERQETLKLLVELLVTMLHLASDMTDEENGRSENGGRQKRRVAQTPSQTSISDIVFHTLELFFDSKHGDPLKSAIIILREITPSILLTRSGGSARVDIRNSALQFVTRFLLKNGESPVQQALLALPRFICCKAPEKTDGRTLAIDSVMMLLKPLDTTSLNRFADFVTKISHSKPRHRLIAVDVALALLAGFPDALKCPTPNAVPGVGGAEPSPYERGRRPQFSERRTTSRFRDEQNVVQNSSGGDGGDDGNASTKDERADMDVQEEEEESTSMANQWWGITCIEVLLHRSSDKAPSIRSRALANLGQAIELLSVDVMSRRVLQRLLGFNGSAPPGARPLNANPVVPHSVGDTPILGGYTPTPEPSSDQPGPTPLTPGAGHRDLWSLLQRRCVDEKVAVRKSALILMKKSTTLLGRAPEDEIIQSMGVACSDAMISIRKSALAALSEVLRKFPGDIRVTREWLRSALPLAFDNETSLQDECLDLFEQLVVDRISLIATLKLPKANLRNGISLMPRETQQHNDDVENLLPLGVVALLKEMSDGGSVASCVKRICVSLGKKKRIRPGLALALQNLISAHRSPDGAWFFLSEVSAFTPKAVGWEFLRTHWQLLDGKDSLSSSRESVQETEPVGNTTVRDNSKWAESRVHLLQTISNVAVELPPDAADDLATELFGRLQAFNMHPAEVGAHIKALAVLCKRKAAAPGQGDQLVEEWVKQLLEESGDILQACITPPAGAGVEPEQGDAFRTPPTQTRRDKQDRSNQDHTEEVGSREKLSSKVVSVIFSIGALALVCPQVKDDRVVSLLQTLITTAKRLIGRTRGCEAQRLLIKELVTPEVYVHLWVALGKLCLADDALAKRCIPLFVQELERTNSAAVRNNIMIIMTDFCVRYTALVDGYLHDLTRTLRDSCELVRRQTFVLLARLLQRDYVKWRGTLFHRFLLMLVDDSSKISQLAKFVITSILKLKAPLLAYNSFVEAIFVLNDCTSQASSSSMLQVPESERALFSLRGNREDLVEKRMQIYKLLLQQMNPEHLLAISAKLCAEILAAAADGLLDLHDGASQCVLQDALLILASKELRVINPRGSAGTADLEEEEGSAAAAVAAVKGRVVTQLMKKNLVQNAVPIFIELKRLLESKNSPLLGLLMDSMRQMLKDYKSEIEEILVADKQLQKEILYDMQKHEAAKARAKVAAAIPGHGESVQGGTSGTVRTPVPTSVPSATAERNKSAQGGREREKENLSGNGQSGSRLQRSKKTVPPRSPTVSTMRPSGPGSLLSPRAENRTCSSPQVTWQDCTPKMMGRTQSAVRSSVSRLQACASIQTRSQHPLTSGPPEALSPLRASQEETCLAGAVADVAAAATVATVLQQVAQKSVTPLRGMSLPRLRPSVATGSRNLTSPNFQGSLGQQTPQQLRQSLAGGENGLETVRRRQSFSSIDDLCGLS</sequence>
<keyword evidence="11" id="KW-1185">Reference proteome</keyword>
<dbReference type="InterPro" id="IPR011989">
    <property type="entry name" value="ARM-like"/>
</dbReference>
<feature type="region of interest" description="Disordered" evidence="8">
    <location>
        <begin position="934"/>
        <end position="976"/>
    </location>
</feature>
<feature type="domain" description="Condensin complex subunit 1 C-terminal" evidence="9">
    <location>
        <begin position="1079"/>
        <end position="1195"/>
    </location>
</feature>
<feature type="region of interest" description="Disordered" evidence="8">
    <location>
        <begin position="232"/>
        <end position="253"/>
    </location>
</feature>
<dbReference type="PANTHER" id="PTHR14222:SF1">
    <property type="entry name" value="CONDENSIN-2 COMPLEX SUBUNIT D3"/>
    <property type="match status" value="1"/>
</dbReference>
<evidence type="ECO:0000256" key="4">
    <source>
        <dbReference type="ARBA" id="ARBA00023067"/>
    </source>
</evidence>
<dbReference type="PANTHER" id="PTHR14222">
    <property type="entry name" value="CONDENSIN"/>
    <property type="match status" value="1"/>
</dbReference>
<keyword evidence="5" id="KW-0539">Nucleus</keyword>
<dbReference type="GO" id="GO:0005634">
    <property type="term" value="C:nucleus"/>
    <property type="evidence" value="ECO:0007669"/>
    <property type="project" value="UniProtKB-SubCell"/>
</dbReference>
<accession>A0ABD3HBD3</accession>
<dbReference type="Proteomes" id="UP001633002">
    <property type="component" value="Unassembled WGS sequence"/>
</dbReference>
<feature type="region of interest" description="Disordered" evidence="8">
    <location>
        <begin position="406"/>
        <end position="480"/>
    </location>
</feature>
<dbReference type="GO" id="GO:0030261">
    <property type="term" value="P:chromosome condensation"/>
    <property type="evidence" value="ECO:0007669"/>
    <property type="project" value="UniProtKB-KW"/>
</dbReference>
<dbReference type="GO" id="GO:0051301">
    <property type="term" value="P:cell division"/>
    <property type="evidence" value="ECO:0007669"/>
    <property type="project" value="UniProtKB-KW"/>
</dbReference>
<reference evidence="10 11" key="1">
    <citation type="submission" date="2024-09" db="EMBL/GenBank/DDBJ databases">
        <title>Chromosome-scale assembly of Riccia sorocarpa.</title>
        <authorList>
            <person name="Paukszto L."/>
        </authorList>
    </citation>
    <scope>NUCLEOTIDE SEQUENCE [LARGE SCALE GENOMIC DNA]</scope>
    <source>
        <strain evidence="10">LP-2024</strain>
        <tissue evidence="10">Aerial parts of the thallus</tissue>
    </source>
</reference>
<evidence type="ECO:0000313" key="11">
    <source>
        <dbReference type="Proteomes" id="UP001633002"/>
    </source>
</evidence>
<dbReference type="Pfam" id="PF12717">
    <property type="entry name" value="Cnd1"/>
    <property type="match status" value="1"/>
</dbReference>
<feature type="compositionally biased region" description="Polar residues" evidence="8">
    <location>
        <begin position="1441"/>
        <end position="1451"/>
    </location>
</feature>
<feature type="coiled-coil region" evidence="7">
    <location>
        <begin position="1348"/>
        <end position="1375"/>
    </location>
</feature>
<feature type="region of interest" description="Disordered" evidence="8">
    <location>
        <begin position="538"/>
        <end position="586"/>
    </location>
</feature>
<keyword evidence="4" id="KW-0226">DNA condensation</keyword>
<dbReference type="Gene3D" id="1.25.10.10">
    <property type="entry name" value="Leucine-rich Repeat Variant"/>
    <property type="match status" value="1"/>
</dbReference>
<evidence type="ECO:0000256" key="3">
    <source>
        <dbReference type="ARBA" id="ARBA00022776"/>
    </source>
</evidence>
<proteinExistence type="predicted"/>
<feature type="region of interest" description="Disordered" evidence="8">
    <location>
        <begin position="1399"/>
        <end position="1508"/>
    </location>
</feature>
<feature type="compositionally biased region" description="Basic residues" evidence="8">
    <location>
        <begin position="148"/>
        <end position="160"/>
    </location>
</feature>
<feature type="compositionally biased region" description="Basic and acidic residues" evidence="8">
    <location>
        <begin position="957"/>
        <end position="976"/>
    </location>
</feature>
<dbReference type="SUPFAM" id="SSF48371">
    <property type="entry name" value="ARM repeat"/>
    <property type="match status" value="1"/>
</dbReference>
<dbReference type="InterPro" id="IPR026971">
    <property type="entry name" value="CND1/NCAPD3"/>
</dbReference>
<dbReference type="InterPro" id="IPR032682">
    <property type="entry name" value="Cnd1_C"/>
</dbReference>
<feature type="compositionally biased region" description="Polar residues" evidence="8">
    <location>
        <begin position="1409"/>
        <end position="1421"/>
    </location>
</feature>
<evidence type="ECO:0000256" key="8">
    <source>
        <dbReference type="SAM" id="MobiDB-lite"/>
    </source>
</evidence>
<protein>
    <recommendedName>
        <fullName evidence="9">Condensin complex subunit 1 C-terminal domain-containing protein</fullName>
    </recommendedName>
</protein>
<feature type="compositionally biased region" description="Polar residues" evidence="8">
    <location>
        <begin position="1484"/>
        <end position="1495"/>
    </location>
</feature>
<name>A0ABD3HBD3_9MARC</name>
<feature type="compositionally biased region" description="Basic and acidic residues" evidence="8">
    <location>
        <begin position="420"/>
        <end position="442"/>
    </location>
</feature>
<evidence type="ECO:0000256" key="2">
    <source>
        <dbReference type="ARBA" id="ARBA00022618"/>
    </source>
</evidence>